<keyword evidence="5" id="KW-0190">Covalent protein-DNA linkage</keyword>
<evidence type="ECO:0000256" key="1">
    <source>
        <dbReference type="ARBA" id="ARBA00008136"/>
    </source>
</evidence>
<evidence type="ECO:0000256" key="7">
    <source>
        <dbReference type="ARBA" id="ARBA00023239"/>
    </source>
</evidence>
<dbReference type="Proteomes" id="UP000266340">
    <property type="component" value="Unassembled WGS sequence"/>
</dbReference>
<evidence type="ECO:0000256" key="3">
    <source>
        <dbReference type="ARBA" id="ARBA00022763"/>
    </source>
</evidence>
<dbReference type="Pfam" id="PF02586">
    <property type="entry name" value="SRAP"/>
    <property type="match status" value="1"/>
</dbReference>
<comment type="similarity">
    <text evidence="1 8">Belongs to the SOS response-associated peptidase family.</text>
</comment>
<accession>A0A398CZR8</accession>
<dbReference type="Gene3D" id="3.90.1680.10">
    <property type="entry name" value="SOS response associated peptidase-like"/>
    <property type="match status" value="1"/>
</dbReference>
<dbReference type="PANTHER" id="PTHR13604:SF0">
    <property type="entry name" value="ABASIC SITE PROCESSING PROTEIN HMCES"/>
    <property type="match status" value="1"/>
</dbReference>
<dbReference type="InterPro" id="IPR036590">
    <property type="entry name" value="SRAP-like"/>
</dbReference>
<gene>
    <name evidence="9" type="ORF">D3H35_07460</name>
</gene>
<dbReference type="RefSeq" id="WP_119148453.1">
    <property type="nucleotide sequence ID" value="NZ_JBHSOV010000024.1"/>
</dbReference>
<dbReference type="GO" id="GO:0016829">
    <property type="term" value="F:lyase activity"/>
    <property type="evidence" value="ECO:0007669"/>
    <property type="project" value="UniProtKB-KW"/>
</dbReference>
<keyword evidence="3" id="KW-0227">DNA damage</keyword>
<dbReference type="GO" id="GO:0006508">
    <property type="term" value="P:proteolysis"/>
    <property type="evidence" value="ECO:0007669"/>
    <property type="project" value="UniProtKB-KW"/>
</dbReference>
<keyword evidence="2 8" id="KW-0645">Protease</keyword>
<dbReference type="SUPFAM" id="SSF143081">
    <property type="entry name" value="BB1717-like"/>
    <property type="match status" value="1"/>
</dbReference>
<evidence type="ECO:0000256" key="5">
    <source>
        <dbReference type="ARBA" id="ARBA00023124"/>
    </source>
</evidence>
<evidence type="ECO:0000313" key="9">
    <source>
        <dbReference type="EMBL" id="RIE04414.1"/>
    </source>
</evidence>
<evidence type="ECO:0000256" key="8">
    <source>
        <dbReference type="RuleBase" id="RU364100"/>
    </source>
</evidence>
<protein>
    <recommendedName>
        <fullName evidence="8">Abasic site processing protein</fullName>
        <ecNumber evidence="8">3.4.-.-</ecNumber>
    </recommendedName>
</protein>
<keyword evidence="4 8" id="KW-0378">Hydrolase</keyword>
<dbReference type="EC" id="3.4.-.-" evidence="8"/>
<dbReference type="AlphaFoldDB" id="A0A398CZR8"/>
<sequence length="222" mass="25288">MCGRYTVTVTLEELMALYLAEGTALPFNLPRFNFAPTQLVPAIVNDGTRNRIGQLKWGLVPSWAEDEKVGIRMINARAESLDERPAFRTAYRRKRCLIPADGFYEWKTISGGKQPYRIKLRNGELFGMAGLYETWTSPDGRKVHTCTVITTTPNRLMEDIHHRMPVILRREDEALWLDRSIQDPSRLQPLLAPYPAEEMEAYPVSKRVGNVGNDDPDLVARA</sequence>
<dbReference type="PANTHER" id="PTHR13604">
    <property type="entry name" value="DC12-RELATED"/>
    <property type="match status" value="1"/>
</dbReference>
<dbReference type="InterPro" id="IPR003738">
    <property type="entry name" value="SRAP"/>
</dbReference>
<dbReference type="EMBL" id="QXJM01000027">
    <property type="protein sequence ID" value="RIE04414.1"/>
    <property type="molecule type" value="Genomic_DNA"/>
</dbReference>
<dbReference type="GO" id="GO:0106300">
    <property type="term" value="P:protein-DNA covalent cross-linking repair"/>
    <property type="evidence" value="ECO:0007669"/>
    <property type="project" value="InterPro"/>
</dbReference>
<evidence type="ECO:0000256" key="4">
    <source>
        <dbReference type="ARBA" id="ARBA00022801"/>
    </source>
</evidence>
<name>A0A398CZR8_9BACL</name>
<dbReference type="OrthoDB" id="9782620at2"/>
<comment type="caution">
    <text evidence="9">The sequence shown here is derived from an EMBL/GenBank/DDBJ whole genome shotgun (WGS) entry which is preliminary data.</text>
</comment>
<evidence type="ECO:0000256" key="2">
    <source>
        <dbReference type="ARBA" id="ARBA00022670"/>
    </source>
</evidence>
<evidence type="ECO:0000256" key="6">
    <source>
        <dbReference type="ARBA" id="ARBA00023125"/>
    </source>
</evidence>
<reference evidence="9 10" key="1">
    <citation type="submission" date="2018-09" db="EMBL/GenBank/DDBJ databases">
        <title>Cohnella cavernae sp. nov., isolated from a karst cave.</title>
        <authorList>
            <person name="Zhu H."/>
        </authorList>
    </citation>
    <scope>NUCLEOTIDE SEQUENCE [LARGE SCALE GENOMIC DNA]</scope>
    <source>
        <strain evidence="9 10">K2E09-144</strain>
    </source>
</reference>
<proteinExistence type="inferred from homology"/>
<keyword evidence="10" id="KW-1185">Reference proteome</keyword>
<dbReference type="GO" id="GO:0008233">
    <property type="term" value="F:peptidase activity"/>
    <property type="evidence" value="ECO:0007669"/>
    <property type="project" value="UniProtKB-KW"/>
</dbReference>
<keyword evidence="7" id="KW-0456">Lyase</keyword>
<dbReference type="GO" id="GO:0003697">
    <property type="term" value="F:single-stranded DNA binding"/>
    <property type="evidence" value="ECO:0007669"/>
    <property type="project" value="InterPro"/>
</dbReference>
<organism evidence="9 10">
    <name type="scientific">Cohnella faecalis</name>
    <dbReference type="NCBI Taxonomy" id="2315694"/>
    <lineage>
        <taxon>Bacteria</taxon>
        <taxon>Bacillati</taxon>
        <taxon>Bacillota</taxon>
        <taxon>Bacilli</taxon>
        <taxon>Bacillales</taxon>
        <taxon>Paenibacillaceae</taxon>
        <taxon>Cohnella</taxon>
    </lineage>
</organism>
<evidence type="ECO:0000313" key="10">
    <source>
        <dbReference type="Proteomes" id="UP000266340"/>
    </source>
</evidence>
<keyword evidence="6" id="KW-0238">DNA-binding</keyword>